<evidence type="ECO:0000259" key="3">
    <source>
        <dbReference type="Pfam" id="PF07859"/>
    </source>
</evidence>
<keyword evidence="2" id="KW-0378">Hydrolase</keyword>
<dbReference type="SUPFAM" id="SSF53474">
    <property type="entry name" value="alpha/beta-Hydrolases"/>
    <property type="match status" value="1"/>
</dbReference>
<name>A0A2Z3HZZ2_9CAUL</name>
<feature type="domain" description="Alpha/beta hydrolase fold-3" evidence="3">
    <location>
        <begin position="82"/>
        <end position="286"/>
    </location>
</feature>
<evidence type="ECO:0000313" key="4">
    <source>
        <dbReference type="EMBL" id="AWM76774.1"/>
    </source>
</evidence>
<dbReference type="EMBL" id="CP029479">
    <property type="protein sequence ID" value="AWM76774.1"/>
    <property type="molecule type" value="Genomic_DNA"/>
</dbReference>
<dbReference type="PANTHER" id="PTHR48081:SF8">
    <property type="entry name" value="ALPHA_BETA HYDROLASE FOLD-3 DOMAIN-CONTAINING PROTEIN-RELATED"/>
    <property type="match status" value="1"/>
</dbReference>
<dbReference type="InterPro" id="IPR029058">
    <property type="entry name" value="AB_hydrolase_fold"/>
</dbReference>
<dbReference type="KEGG" id="phb:HYN04_02755"/>
<dbReference type="Gene3D" id="3.40.50.1820">
    <property type="entry name" value="alpha/beta hydrolase"/>
    <property type="match status" value="1"/>
</dbReference>
<dbReference type="OrthoDB" id="9806180at2"/>
<sequence>MDPHFKAMLEAEAAAAAGQEAPPLDSLPPDMVRAGYVMQRTSQNTGAPKDVATRDLQVDGGAGPVGARLYTPAGAPATTPGLVYFHGGGFAIGNLETHDGHCRRLAAYSGCRVLAIDYRLAPENPFPASHDDCLEATKWAIDHASDIGFDPTRVGVGGCSAGGNLAASIAIDLKADPARRLAFQMLLYPYICPETETESRKRMDGPLLTKAAIDWFVKCLAAEGHPQIDRVILGSKVDVSATPAAYVVTAGYDPLQDEGRDYARRLEAAGVPVRHVHYPDLLHDFYIMGDVSPAVEAAAREAAEAMKAAFS</sequence>
<evidence type="ECO:0000256" key="2">
    <source>
        <dbReference type="ARBA" id="ARBA00022801"/>
    </source>
</evidence>
<dbReference type="RefSeq" id="WP_110449343.1">
    <property type="nucleotide sequence ID" value="NZ_CP029479.1"/>
</dbReference>
<dbReference type="InterPro" id="IPR050300">
    <property type="entry name" value="GDXG_lipolytic_enzyme"/>
</dbReference>
<organism evidence="4 5">
    <name type="scientific">Phenylobacterium parvum</name>
    <dbReference type="NCBI Taxonomy" id="2201350"/>
    <lineage>
        <taxon>Bacteria</taxon>
        <taxon>Pseudomonadati</taxon>
        <taxon>Pseudomonadota</taxon>
        <taxon>Alphaproteobacteria</taxon>
        <taxon>Caulobacterales</taxon>
        <taxon>Caulobacteraceae</taxon>
        <taxon>Phenylobacterium</taxon>
    </lineage>
</organism>
<dbReference type="AlphaFoldDB" id="A0A2Z3HZZ2"/>
<dbReference type="Proteomes" id="UP000247763">
    <property type="component" value="Chromosome"/>
</dbReference>
<evidence type="ECO:0000256" key="1">
    <source>
        <dbReference type="ARBA" id="ARBA00010515"/>
    </source>
</evidence>
<dbReference type="GO" id="GO:0016787">
    <property type="term" value="F:hydrolase activity"/>
    <property type="evidence" value="ECO:0007669"/>
    <property type="project" value="UniProtKB-KW"/>
</dbReference>
<dbReference type="PANTHER" id="PTHR48081">
    <property type="entry name" value="AB HYDROLASE SUPERFAMILY PROTEIN C4A8.06C"/>
    <property type="match status" value="1"/>
</dbReference>
<dbReference type="Pfam" id="PF07859">
    <property type="entry name" value="Abhydrolase_3"/>
    <property type="match status" value="1"/>
</dbReference>
<dbReference type="InterPro" id="IPR002168">
    <property type="entry name" value="Lipase_GDXG_HIS_AS"/>
</dbReference>
<keyword evidence="5" id="KW-1185">Reference proteome</keyword>
<reference evidence="5" key="1">
    <citation type="submission" date="2018-05" db="EMBL/GenBank/DDBJ databases">
        <title>Genome sequencing of Phenylobacterium sp. HYN0004.</title>
        <authorList>
            <person name="Yi H."/>
            <person name="Baek C."/>
        </authorList>
    </citation>
    <scope>NUCLEOTIDE SEQUENCE [LARGE SCALE GENOMIC DNA]</scope>
    <source>
        <strain evidence="5">HYN0004</strain>
    </source>
</reference>
<accession>A0A2Z3HZZ2</accession>
<gene>
    <name evidence="4" type="ORF">HYN04_02755</name>
</gene>
<evidence type="ECO:0000313" key="5">
    <source>
        <dbReference type="Proteomes" id="UP000247763"/>
    </source>
</evidence>
<proteinExistence type="inferred from homology"/>
<protein>
    <recommendedName>
        <fullName evidence="3">Alpha/beta hydrolase fold-3 domain-containing protein</fullName>
    </recommendedName>
</protein>
<comment type="similarity">
    <text evidence="1">Belongs to the 'GDXG' lipolytic enzyme family.</text>
</comment>
<dbReference type="PROSITE" id="PS01173">
    <property type="entry name" value="LIPASE_GDXG_HIS"/>
    <property type="match status" value="1"/>
</dbReference>
<dbReference type="InterPro" id="IPR013094">
    <property type="entry name" value="AB_hydrolase_3"/>
</dbReference>